<organism evidence="1 2">
    <name type="scientific">Clostridium isatidis</name>
    <dbReference type="NCBI Taxonomy" id="182773"/>
    <lineage>
        <taxon>Bacteria</taxon>
        <taxon>Bacillati</taxon>
        <taxon>Bacillota</taxon>
        <taxon>Clostridia</taxon>
        <taxon>Eubacteriales</taxon>
        <taxon>Clostridiaceae</taxon>
        <taxon>Clostridium</taxon>
    </lineage>
</organism>
<name>A0A343J917_9CLOT</name>
<evidence type="ECO:0008006" key="3">
    <source>
        <dbReference type="Google" id="ProtNLM"/>
    </source>
</evidence>
<evidence type="ECO:0000313" key="2">
    <source>
        <dbReference type="Proteomes" id="UP000264883"/>
    </source>
</evidence>
<gene>
    <name evidence="1" type="ORF">BEN51_00415</name>
</gene>
<evidence type="ECO:0000313" key="1">
    <source>
        <dbReference type="EMBL" id="ASW42025.1"/>
    </source>
</evidence>
<dbReference type="EMBL" id="CP016786">
    <property type="protein sequence ID" value="ASW42025.1"/>
    <property type="molecule type" value="Genomic_DNA"/>
</dbReference>
<protein>
    <recommendedName>
        <fullName evidence="3">DUF2164 domain-containing protein</fullName>
    </recommendedName>
</protein>
<dbReference type="Pfam" id="PF09932">
    <property type="entry name" value="DUF2164"/>
    <property type="match status" value="1"/>
</dbReference>
<reference evidence="1 2" key="1">
    <citation type="submission" date="2016-08" db="EMBL/GenBank/DDBJ databases">
        <title>Complete Genome Sequence Of The Indigo Reducing Clostridium isatidis DSM15098.</title>
        <authorList>
            <person name="Little G.T."/>
            <person name="Minton N.P."/>
        </authorList>
    </citation>
    <scope>NUCLEOTIDE SEQUENCE [LARGE SCALE GENOMIC DNA]</scope>
    <source>
        <strain evidence="1 2">DSM 15098</strain>
    </source>
</reference>
<accession>A0A343J917</accession>
<dbReference type="OrthoDB" id="573733at2"/>
<keyword evidence="2" id="KW-1185">Reference proteome</keyword>
<dbReference type="RefSeq" id="WP_119864159.1">
    <property type="nucleotide sequence ID" value="NZ_CP016786.1"/>
</dbReference>
<sequence length="76" mass="9254">MKNKKFNISREKREDLINEIKTFFYEERDEEIGDLAANIVLDFFMDKLAPEFYNEGVNDAYRYMHDRIEDLLEIQI</sequence>
<dbReference type="AlphaFoldDB" id="A0A343J917"/>
<dbReference type="InterPro" id="IPR018680">
    <property type="entry name" value="DUF2164"/>
</dbReference>
<dbReference type="Proteomes" id="UP000264883">
    <property type="component" value="Chromosome"/>
</dbReference>
<dbReference type="KEGG" id="cia:BEN51_00415"/>
<proteinExistence type="predicted"/>